<dbReference type="Pfam" id="PF04966">
    <property type="entry name" value="OprB"/>
    <property type="match status" value="1"/>
</dbReference>
<organism evidence="3 6">
    <name type="scientific">Methylopila capsulata</name>
    <dbReference type="NCBI Taxonomy" id="61654"/>
    <lineage>
        <taxon>Bacteria</taxon>
        <taxon>Pseudomonadati</taxon>
        <taxon>Pseudomonadota</taxon>
        <taxon>Alphaproteobacteria</taxon>
        <taxon>Hyphomicrobiales</taxon>
        <taxon>Methylopilaceae</taxon>
        <taxon>Methylopila</taxon>
    </lineage>
</organism>
<reference evidence="3" key="1">
    <citation type="journal article" date="2014" name="Int. J. Syst. Evol. Microbiol.">
        <title>Complete genome sequence of Corynebacterium casei LMG S-19264T (=DSM 44701T), isolated from a smear-ripened cheese.</title>
        <authorList>
            <consortium name="US DOE Joint Genome Institute (JGI-PGF)"/>
            <person name="Walter F."/>
            <person name="Albersmeier A."/>
            <person name="Kalinowski J."/>
            <person name="Ruckert C."/>
        </authorList>
    </citation>
    <scope>NUCLEOTIDE SEQUENCE</scope>
    <source>
        <strain evidence="3">VKM B-1606</strain>
    </source>
</reference>
<evidence type="ECO:0000313" key="4">
    <source>
        <dbReference type="EMBL" id="MBM7850191.1"/>
    </source>
</evidence>
<dbReference type="AlphaFoldDB" id="A0A9W6MRQ3"/>
<sequence>MGKTGGGWTPARAGTRAGGRTSAAAACGALLALAASGVSARAADATATEAASSFWGDLFEREKLTGDWGGARTKLEDAGVTLEANYTIDYSRNLSGGVSKGEGYSSLFQISVDLDLEKLAGWQGGAFHAGGYVIRGPGLTGHEVGNLLTMSNIEYDRAERLAEVYFKQSLLDDRLEVKIGQLAADGDFATSDTAGLFVNSTFGWPGLNGVDLAGGGPAYPVPTPGVHVAYKIDDAFSVQGGVYNGDPLGGHDENEHGLNFPVKDGVFMIGELAYAYAPADGSGGLPGVYKIGGWYTSANFDDLRRASNGLSLADPAADGPRRRDGNYALYGVVDQTVWQSGDLKNPQPSSISVFVRAVIAPESDRSLIDRYFDAGVNFKGFVPSRPDDLFGVAVGYAHVSNHVRKLDRDAIALGEATPKHSSEIAIEASYQAAIAPWLKVQPFVQYIVRPGGGDPDSDRPAKRLKNATLIGFRTSVDF</sequence>
<dbReference type="PANTHER" id="PTHR37944:SF1">
    <property type="entry name" value="PORIN B"/>
    <property type="match status" value="1"/>
</dbReference>
<evidence type="ECO:0000256" key="2">
    <source>
        <dbReference type="RuleBase" id="RU363072"/>
    </source>
</evidence>
<dbReference type="GO" id="GO:0015288">
    <property type="term" value="F:porin activity"/>
    <property type="evidence" value="ECO:0007669"/>
    <property type="project" value="InterPro"/>
</dbReference>
<dbReference type="InterPro" id="IPR007049">
    <property type="entry name" value="Carb-sel_porin_OprB"/>
</dbReference>
<keyword evidence="2" id="KW-0732">Signal</keyword>
<dbReference type="GO" id="GO:0016020">
    <property type="term" value="C:membrane"/>
    <property type="evidence" value="ECO:0007669"/>
    <property type="project" value="InterPro"/>
</dbReference>
<keyword evidence="5" id="KW-1185">Reference proteome</keyword>
<dbReference type="InterPro" id="IPR038673">
    <property type="entry name" value="OprB_sf"/>
</dbReference>
<evidence type="ECO:0000313" key="5">
    <source>
        <dbReference type="Proteomes" id="UP000758856"/>
    </source>
</evidence>
<dbReference type="Proteomes" id="UP001143400">
    <property type="component" value="Unassembled WGS sequence"/>
</dbReference>
<feature type="chain" id="PRO_5041013577" evidence="2">
    <location>
        <begin position="43"/>
        <end position="478"/>
    </location>
</feature>
<dbReference type="PANTHER" id="PTHR37944">
    <property type="entry name" value="PORIN B"/>
    <property type="match status" value="1"/>
</dbReference>
<protein>
    <submittedName>
        <fullName evidence="3">Porin</fullName>
    </submittedName>
</protein>
<evidence type="ECO:0000256" key="1">
    <source>
        <dbReference type="ARBA" id="ARBA00008769"/>
    </source>
</evidence>
<dbReference type="RefSeq" id="WP_204948643.1">
    <property type="nucleotide sequence ID" value="NZ_BSFF01000002.1"/>
</dbReference>
<name>A0A9W6MRQ3_9HYPH</name>
<reference evidence="4 5" key="2">
    <citation type="submission" date="2021-01" db="EMBL/GenBank/DDBJ databases">
        <title>Genomic Encyclopedia of Type Strains, Phase IV (KMG-IV): sequencing the most valuable type-strain genomes for metagenomic binning, comparative biology and taxonomic classification.</title>
        <authorList>
            <person name="Goeker M."/>
        </authorList>
    </citation>
    <scope>NUCLEOTIDE SEQUENCE [LARGE SCALE GENOMIC DNA]</scope>
    <source>
        <strain evidence="4 5">DSM 6130</strain>
    </source>
</reference>
<dbReference type="GO" id="GO:0008643">
    <property type="term" value="P:carbohydrate transport"/>
    <property type="evidence" value="ECO:0007669"/>
    <property type="project" value="InterPro"/>
</dbReference>
<proteinExistence type="inferred from homology"/>
<gene>
    <name evidence="3" type="ORF">GCM10008170_15020</name>
    <name evidence="4" type="ORF">JOD31_000403</name>
</gene>
<comment type="similarity">
    <text evidence="1 2">Belongs to the OprB family.</text>
</comment>
<comment type="caution">
    <text evidence="3">The sequence shown here is derived from an EMBL/GenBank/DDBJ whole genome shotgun (WGS) entry which is preliminary data.</text>
</comment>
<dbReference type="Proteomes" id="UP000758856">
    <property type="component" value="Unassembled WGS sequence"/>
</dbReference>
<evidence type="ECO:0000313" key="6">
    <source>
        <dbReference type="Proteomes" id="UP001143400"/>
    </source>
</evidence>
<feature type="signal peptide" evidence="2">
    <location>
        <begin position="1"/>
        <end position="42"/>
    </location>
</feature>
<accession>A0A9W6MRQ3</accession>
<dbReference type="EMBL" id="JAFBCY010000001">
    <property type="protein sequence ID" value="MBM7850191.1"/>
    <property type="molecule type" value="Genomic_DNA"/>
</dbReference>
<dbReference type="InterPro" id="IPR052932">
    <property type="entry name" value="OprB_Porin"/>
</dbReference>
<reference evidence="3" key="3">
    <citation type="submission" date="2023-01" db="EMBL/GenBank/DDBJ databases">
        <authorList>
            <person name="Sun Q."/>
            <person name="Evtushenko L."/>
        </authorList>
    </citation>
    <scope>NUCLEOTIDE SEQUENCE</scope>
    <source>
        <strain evidence="3">VKM B-1606</strain>
    </source>
</reference>
<evidence type="ECO:0000313" key="3">
    <source>
        <dbReference type="EMBL" id="GLK55483.1"/>
    </source>
</evidence>
<dbReference type="EMBL" id="BSFF01000002">
    <property type="protein sequence ID" value="GLK55483.1"/>
    <property type="molecule type" value="Genomic_DNA"/>
</dbReference>
<dbReference type="Gene3D" id="2.40.160.180">
    <property type="entry name" value="Carbohydrate-selective porin OprB"/>
    <property type="match status" value="1"/>
</dbReference>